<reference evidence="1 2" key="1">
    <citation type="journal article" date="2014" name="PLoS Genet.">
        <title>Phylogenetically driven sequencing of extremely halophilic archaea reveals strategies for static and dynamic osmo-response.</title>
        <authorList>
            <person name="Becker E.A."/>
            <person name="Seitzer P.M."/>
            <person name="Tritt A."/>
            <person name="Larsen D."/>
            <person name="Krusor M."/>
            <person name="Yao A.I."/>
            <person name="Wu D."/>
            <person name="Madern D."/>
            <person name="Eisen J.A."/>
            <person name="Darling A.E."/>
            <person name="Facciotti M.T."/>
        </authorList>
    </citation>
    <scope>NUCLEOTIDE SEQUENCE [LARGE SCALE GENOMIC DNA]</scope>
    <source>
        <strain evidence="1 2">JCM 12890</strain>
    </source>
</reference>
<evidence type="ECO:0000313" key="2">
    <source>
        <dbReference type="Proteomes" id="UP000011511"/>
    </source>
</evidence>
<gene>
    <name evidence="1" type="ORF">C485_17852</name>
</gene>
<protein>
    <submittedName>
        <fullName evidence="1">Uncharacterized protein</fullName>
    </submittedName>
</protein>
<dbReference type="EMBL" id="AOIK01000043">
    <property type="protein sequence ID" value="ELY83641.1"/>
    <property type="molecule type" value="Genomic_DNA"/>
</dbReference>
<name>L9ZCA7_NATA2</name>
<evidence type="ECO:0000313" key="1">
    <source>
        <dbReference type="EMBL" id="ELY83641.1"/>
    </source>
</evidence>
<dbReference type="RefSeq" id="WP_007110785.1">
    <property type="nucleotide sequence ID" value="NZ_AOIK01000043.1"/>
</dbReference>
<accession>L9ZCA7</accession>
<dbReference type="AlphaFoldDB" id="L9ZCA7"/>
<dbReference type="Proteomes" id="UP000011511">
    <property type="component" value="Unassembled WGS sequence"/>
</dbReference>
<sequence>MSTSSISEFSTQALSLLETELADVDGTRLQVSPELRLSYFNPFLFDSGEKFTKYPFDAIVYRQVSWEPTGLDQIDDIERWFLEGTDSVEIPIAVIEFTEEQALTSNAAVNQVALEALSKFDALLPIRVRYARFGSSSPSFEQDNGIVYSKVHSANASAIHRSIVEPIQAHIARYTDQELIEAFDLEEKVRHSDPEIFYHFNDVLWAYNHDRENILVILLSVYFENYVKDTLEDYLEEAQDNPAASNFYDDDWGFERCLNGCRSFGLIEDDDYNTIDKIRDARNDYAHDIESFNNTYSTDAEDEGIIEDGIQLYEELIGVKKSILDD</sequence>
<organism evidence="1 2">
    <name type="scientific">Natrinema altunense (strain JCM 12890 / CGMCC 1.3731 / AJ2)</name>
    <dbReference type="NCBI Taxonomy" id="1227494"/>
    <lineage>
        <taxon>Archaea</taxon>
        <taxon>Methanobacteriati</taxon>
        <taxon>Methanobacteriota</taxon>
        <taxon>Stenosarchaea group</taxon>
        <taxon>Halobacteria</taxon>
        <taxon>Halobacteriales</taxon>
        <taxon>Natrialbaceae</taxon>
        <taxon>Natrinema</taxon>
    </lineage>
</organism>
<keyword evidence="2" id="KW-1185">Reference proteome</keyword>
<comment type="caution">
    <text evidence="1">The sequence shown here is derived from an EMBL/GenBank/DDBJ whole genome shotgun (WGS) entry which is preliminary data.</text>
</comment>
<proteinExistence type="predicted"/>